<dbReference type="CDD" id="cd00093">
    <property type="entry name" value="HTH_XRE"/>
    <property type="match status" value="1"/>
</dbReference>
<gene>
    <name evidence="2" type="ORF">BN1097_1190011</name>
</gene>
<reference evidence="2" key="1">
    <citation type="submission" date="2014-07" db="EMBL/GenBank/DDBJ databases">
        <authorList>
            <person name="Monot Marc"/>
        </authorList>
    </citation>
    <scope>NUCLEOTIDE SEQUENCE</scope>
    <source>
        <strain evidence="2">7032994</strain>
    </source>
</reference>
<name>A0A068ZWP9_CLODI</name>
<dbReference type="PATRIC" id="fig|1496.854.peg.1712"/>
<dbReference type="Gene3D" id="1.10.260.40">
    <property type="entry name" value="lambda repressor-like DNA-binding domains"/>
    <property type="match status" value="1"/>
</dbReference>
<dbReference type="EMBL" id="LK932324">
    <property type="protein sequence ID" value="CDS82867.1"/>
    <property type="molecule type" value="Genomic_DNA"/>
</dbReference>
<dbReference type="AlphaFoldDB" id="A0A068ZWP9"/>
<protein>
    <submittedName>
        <fullName evidence="2">Transcriptional regulator, Phage-type</fullName>
    </submittedName>
</protein>
<dbReference type="Pfam" id="PF13443">
    <property type="entry name" value="HTH_26"/>
    <property type="match status" value="1"/>
</dbReference>
<dbReference type="PROSITE" id="PS50943">
    <property type="entry name" value="HTH_CROC1"/>
    <property type="match status" value="1"/>
</dbReference>
<accession>A0A068ZWP9</accession>
<dbReference type="SUPFAM" id="SSF47413">
    <property type="entry name" value="lambda repressor-like DNA-binding domains"/>
    <property type="match status" value="1"/>
</dbReference>
<evidence type="ECO:0000259" key="1">
    <source>
        <dbReference type="PROSITE" id="PS50943"/>
    </source>
</evidence>
<sequence>MAINDSINKILRDRDLKAWKLAKEIGVDSGNLYAILRGENKNPTIDTLIKIADYLDVTLDKLAGR</sequence>
<dbReference type="InterPro" id="IPR010982">
    <property type="entry name" value="Lambda_DNA-bd_dom_sf"/>
</dbReference>
<dbReference type="GO" id="GO:0003677">
    <property type="term" value="F:DNA binding"/>
    <property type="evidence" value="ECO:0007669"/>
    <property type="project" value="InterPro"/>
</dbReference>
<dbReference type="InterPro" id="IPR001387">
    <property type="entry name" value="Cro/C1-type_HTH"/>
</dbReference>
<organism evidence="2">
    <name type="scientific">Clostridioides difficile</name>
    <name type="common">Peptoclostridium difficile</name>
    <dbReference type="NCBI Taxonomy" id="1496"/>
    <lineage>
        <taxon>Bacteria</taxon>
        <taxon>Bacillati</taxon>
        <taxon>Bacillota</taxon>
        <taxon>Clostridia</taxon>
        <taxon>Peptostreptococcales</taxon>
        <taxon>Peptostreptococcaceae</taxon>
        <taxon>Clostridioides</taxon>
    </lineage>
</organism>
<evidence type="ECO:0000313" key="2">
    <source>
        <dbReference type="EMBL" id="CDS82867.1"/>
    </source>
</evidence>
<dbReference type="SMART" id="SM00530">
    <property type="entry name" value="HTH_XRE"/>
    <property type="match status" value="1"/>
</dbReference>
<dbReference type="RefSeq" id="WP_058085540.1">
    <property type="nucleotide sequence ID" value="NZ_CAADBU010000005.1"/>
</dbReference>
<feature type="domain" description="HTH cro/C1-type" evidence="1">
    <location>
        <begin position="21"/>
        <end position="62"/>
    </location>
</feature>
<proteinExistence type="predicted"/>